<evidence type="ECO:0000313" key="6">
    <source>
        <dbReference type="Proteomes" id="UP000262969"/>
    </source>
</evidence>
<dbReference type="GO" id="GO:0016020">
    <property type="term" value="C:membrane"/>
    <property type="evidence" value="ECO:0007669"/>
    <property type="project" value="InterPro"/>
</dbReference>
<dbReference type="Gene3D" id="1.10.287.950">
    <property type="entry name" value="Methyl-accepting chemotaxis protein"/>
    <property type="match status" value="1"/>
</dbReference>
<gene>
    <name evidence="5" type="ORF">DHW61_09620</name>
</gene>
<dbReference type="Gene3D" id="3.30.450.20">
    <property type="entry name" value="PAS domain"/>
    <property type="match status" value="1"/>
</dbReference>
<proteinExistence type="predicted"/>
<keyword evidence="3" id="KW-0472">Membrane</keyword>
<dbReference type="PANTHER" id="PTHR32089">
    <property type="entry name" value="METHYL-ACCEPTING CHEMOTAXIS PROTEIN MCPB"/>
    <property type="match status" value="1"/>
</dbReference>
<protein>
    <recommendedName>
        <fullName evidence="4">Methyl-accepting transducer domain-containing protein</fullName>
    </recommendedName>
</protein>
<dbReference type="InterPro" id="IPR029151">
    <property type="entry name" value="Sensor-like_sf"/>
</dbReference>
<dbReference type="Proteomes" id="UP000262969">
    <property type="component" value="Unassembled WGS sequence"/>
</dbReference>
<evidence type="ECO:0000259" key="4">
    <source>
        <dbReference type="PROSITE" id="PS50111"/>
    </source>
</evidence>
<accession>A0A3D2X686</accession>
<comment type="caution">
    <text evidence="5">The sequence shown here is derived from an EMBL/GenBank/DDBJ whole genome shotgun (WGS) entry which is preliminary data.</text>
</comment>
<evidence type="ECO:0000313" key="5">
    <source>
        <dbReference type="EMBL" id="HCL02651.1"/>
    </source>
</evidence>
<feature type="domain" description="Methyl-accepting transducer" evidence="4">
    <location>
        <begin position="380"/>
        <end position="645"/>
    </location>
</feature>
<reference evidence="5 6" key="1">
    <citation type="journal article" date="2018" name="Nat. Biotechnol.">
        <title>A standardized bacterial taxonomy based on genome phylogeny substantially revises the tree of life.</title>
        <authorList>
            <person name="Parks D.H."/>
            <person name="Chuvochina M."/>
            <person name="Waite D.W."/>
            <person name="Rinke C."/>
            <person name="Skarshewski A."/>
            <person name="Chaumeil P.A."/>
            <person name="Hugenholtz P."/>
        </authorList>
    </citation>
    <scope>NUCLEOTIDE SEQUENCE [LARGE SCALE GENOMIC DNA]</scope>
    <source>
        <strain evidence="5">UBA11728</strain>
    </source>
</reference>
<dbReference type="EMBL" id="DPVV01000314">
    <property type="protein sequence ID" value="HCL02651.1"/>
    <property type="molecule type" value="Genomic_DNA"/>
</dbReference>
<evidence type="ECO:0000256" key="1">
    <source>
        <dbReference type="ARBA" id="ARBA00023224"/>
    </source>
</evidence>
<keyword evidence="3" id="KW-0812">Transmembrane</keyword>
<dbReference type="SUPFAM" id="SSF58104">
    <property type="entry name" value="Methyl-accepting chemotaxis protein (MCP) signaling domain"/>
    <property type="match status" value="1"/>
</dbReference>
<dbReference type="Pfam" id="PF00015">
    <property type="entry name" value="MCPsignal"/>
    <property type="match status" value="1"/>
</dbReference>
<dbReference type="InterPro" id="IPR004089">
    <property type="entry name" value="MCPsignal_dom"/>
</dbReference>
<dbReference type="CDD" id="cd18773">
    <property type="entry name" value="PDC1_HK_sensor"/>
    <property type="match status" value="1"/>
</dbReference>
<dbReference type="AlphaFoldDB" id="A0A3D2X686"/>
<evidence type="ECO:0000256" key="2">
    <source>
        <dbReference type="PROSITE-ProRule" id="PRU00284"/>
    </source>
</evidence>
<evidence type="ECO:0000256" key="3">
    <source>
        <dbReference type="SAM" id="Phobius"/>
    </source>
</evidence>
<dbReference type="SMART" id="SM00283">
    <property type="entry name" value="MA"/>
    <property type="match status" value="1"/>
</dbReference>
<organism evidence="5 6">
    <name type="scientific">Lachnoclostridium phytofermentans</name>
    <dbReference type="NCBI Taxonomy" id="66219"/>
    <lineage>
        <taxon>Bacteria</taxon>
        <taxon>Bacillati</taxon>
        <taxon>Bacillota</taxon>
        <taxon>Clostridia</taxon>
        <taxon>Lachnospirales</taxon>
        <taxon>Lachnospiraceae</taxon>
    </lineage>
</organism>
<keyword evidence="1 2" id="KW-0807">Transducer</keyword>
<feature type="transmembrane region" description="Helical" evidence="3">
    <location>
        <begin position="297"/>
        <end position="320"/>
    </location>
</feature>
<dbReference type="PROSITE" id="PS50111">
    <property type="entry name" value="CHEMOTAXIS_TRANSDUC_2"/>
    <property type="match status" value="1"/>
</dbReference>
<dbReference type="CDD" id="cd18774">
    <property type="entry name" value="PDC2_HK_sensor"/>
    <property type="match status" value="1"/>
</dbReference>
<dbReference type="SUPFAM" id="SSF103190">
    <property type="entry name" value="Sensory domain-like"/>
    <property type="match status" value="1"/>
</dbReference>
<dbReference type="PANTHER" id="PTHR32089:SF112">
    <property type="entry name" value="LYSOZYME-LIKE PROTEIN-RELATED"/>
    <property type="match status" value="1"/>
</dbReference>
<sequence>MKNMRLRTKITLFSALIILLGIGSMWILTTGQVTKMLREKAISTLSDAANTRAQIIEDYLKDAENMLTDFAVADYAVDLLENPNNAAAQKKAQAYTEAFGSRFENLEGLYISNPETIMLTHTDPSKVGFQARKTKEAQQALWDACYQSHDVFNTGIIPSPATGEWIVSMYKAVFDTRGNAIGHVGGAVYAEQLSSALDSLVIKGMESSKYYLLSTTGKSYVFHPDKEKLGQEVTQSGFADILNAVVADPTIDMDFVTYIDEDTGKEMLCTYKNLGAWVFVISDSVQEVYQSASGITLLFGIMSLVITVIAIAVIGLVVSLSTKELGKVEKAIVRVGNLDFTQKEELKPYIGKKDEVGKIAQAVYSMSAILAESIRTLNECNATLVTDSDGLSTISNNLMDYVTTNSATTEELSASIETTNNSIKSVTEEINRIARIVEEIGERVDSGNEVSVNLITKANTMNSNLTENLNIGLDTMKQTKKDINSAMEGIDAVEKINEMTQEIFNITSQTNLLALNASIEAARAGEAGKGFAVVATEIGKLAEQSHLATGKIQEIVSKSNDSIIMIRKCFENVVGYMEKDVTTNYTEFIDQSTHYSSNMQFVKNMIVEIKENMQILITSLQQITQNVDALSHASEDNYQGVIDIIDKTEKTVTVSENINKLSSTSKNTVGSIDEVVRKFRL</sequence>
<dbReference type="GO" id="GO:0007165">
    <property type="term" value="P:signal transduction"/>
    <property type="evidence" value="ECO:0007669"/>
    <property type="project" value="UniProtKB-KW"/>
</dbReference>
<name>A0A3D2X686_9FIRM</name>
<keyword evidence="3" id="KW-1133">Transmembrane helix</keyword>